<sequence>MRTGVPVIAIFDIGKTNKKFLLFDREYNVVYETSTVLDISLDEDGEPCENLPALTSWMKQTLDDALFDQRFHIRALNFSAYGASFVHLDKRGYPVTDLYSYLKKYPESLLHTFYEKYGTKETIATETASPPLGMLNAGLQLYWLKYHKPGIFKKIKHSLHLPQYCSYLFTNKAFTEMTSLGCHSTLWNFYKKDYHSWARQEDLVKLFPSISSTYTRMDIPLGKYKFCAGIGIHDDSAALLPYSITVGEPFMLLSTGTWNVTFNPYNDDPLTSAELSKDCLAYMSANGRPVKASRLFLGYEYAYFEKKMATYFNKNKHYHQTVKFDKNLVQQLIFQNNSRKKFFPQPMEATNSSSFRKHRAVDLSLFSSYEEAYHQLNIDLVVLQAMSLEAIMGSIPIKKIYITGGFCENEIFIQLLASRFPEIEVYTASMSEASALGAALLLHDCWNNLKPIQTLFKFTHFAPQKDIAILQYEIL</sequence>
<evidence type="ECO:0000256" key="3">
    <source>
        <dbReference type="ARBA" id="ARBA00022777"/>
    </source>
</evidence>
<organism evidence="6 7">
    <name type="scientific">Rhodocytophaga aerolata</name>
    <dbReference type="NCBI Taxonomy" id="455078"/>
    <lineage>
        <taxon>Bacteria</taxon>
        <taxon>Pseudomonadati</taxon>
        <taxon>Bacteroidota</taxon>
        <taxon>Cytophagia</taxon>
        <taxon>Cytophagales</taxon>
        <taxon>Rhodocytophagaceae</taxon>
        <taxon>Rhodocytophaga</taxon>
    </lineage>
</organism>
<evidence type="ECO:0000256" key="2">
    <source>
        <dbReference type="ARBA" id="ARBA00022679"/>
    </source>
</evidence>
<keyword evidence="2" id="KW-0808">Transferase</keyword>
<dbReference type="Gene3D" id="3.30.420.40">
    <property type="match status" value="2"/>
</dbReference>
<dbReference type="Pfam" id="PF00370">
    <property type="entry name" value="FGGY_N"/>
    <property type="match status" value="1"/>
</dbReference>
<comment type="caution">
    <text evidence="6">The sequence shown here is derived from an EMBL/GenBank/DDBJ whole genome shotgun (WGS) entry which is preliminary data.</text>
</comment>
<dbReference type="SUPFAM" id="SSF53067">
    <property type="entry name" value="Actin-like ATPase domain"/>
    <property type="match status" value="2"/>
</dbReference>
<dbReference type="PANTHER" id="PTHR43095">
    <property type="entry name" value="SUGAR KINASE"/>
    <property type="match status" value="1"/>
</dbReference>
<keyword evidence="3 6" id="KW-0418">Kinase</keyword>
<dbReference type="CDD" id="cd07772">
    <property type="entry name" value="ASKHA_NBD_FGGY_NaCK-like"/>
    <property type="match status" value="1"/>
</dbReference>
<evidence type="ECO:0000256" key="1">
    <source>
        <dbReference type="ARBA" id="ARBA00009156"/>
    </source>
</evidence>
<reference evidence="6" key="1">
    <citation type="submission" date="2023-07" db="EMBL/GenBank/DDBJ databases">
        <title>The genome sequence of Rhodocytophaga aerolata KACC 12507.</title>
        <authorList>
            <person name="Zhang X."/>
        </authorList>
    </citation>
    <scope>NUCLEOTIDE SEQUENCE</scope>
    <source>
        <strain evidence="6">KACC 12507</strain>
    </source>
</reference>
<dbReference type="GO" id="GO:0016301">
    <property type="term" value="F:kinase activity"/>
    <property type="evidence" value="ECO:0007669"/>
    <property type="project" value="UniProtKB-KW"/>
</dbReference>
<evidence type="ECO:0000313" key="7">
    <source>
        <dbReference type="Proteomes" id="UP001168528"/>
    </source>
</evidence>
<dbReference type="InterPro" id="IPR043129">
    <property type="entry name" value="ATPase_NBD"/>
</dbReference>
<feature type="domain" description="Carbohydrate kinase FGGY N-terminal" evidence="4">
    <location>
        <begin position="8"/>
        <end position="195"/>
    </location>
</feature>
<name>A0ABT8R8J0_9BACT</name>
<dbReference type="Proteomes" id="UP001168528">
    <property type="component" value="Unassembled WGS sequence"/>
</dbReference>
<dbReference type="EMBL" id="JAUKPO010000005">
    <property type="protein sequence ID" value="MDO1446980.1"/>
    <property type="molecule type" value="Genomic_DNA"/>
</dbReference>
<keyword evidence="7" id="KW-1185">Reference proteome</keyword>
<gene>
    <name evidence="6" type="ORF">Q0590_11990</name>
</gene>
<dbReference type="InterPro" id="IPR049382">
    <property type="entry name" value="FGGY_C_2"/>
</dbReference>
<dbReference type="RefSeq" id="WP_302037782.1">
    <property type="nucleotide sequence ID" value="NZ_JAUKPO010000005.1"/>
</dbReference>
<evidence type="ECO:0000259" key="5">
    <source>
        <dbReference type="Pfam" id="PF21546"/>
    </source>
</evidence>
<dbReference type="InterPro" id="IPR018484">
    <property type="entry name" value="FGGY_N"/>
</dbReference>
<evidence type="ECO:0000259" key="4">
    <source>
        <dbReference type="Pfam" id="PF00370"/>
    </source>
</evidence>
<accession>A0ABT8R8J0</accession>
<dbReference type="InterPro" id="IPR050406">
    <property type="entry name" value="FGGY_Carb_Kinase"/>
</dbReference>
<evidence type="ECO:0000313" key="6">
    <source>
        <dbReference type="EMBL" id="MDO1446980.1"/>
    </source>
</evidence>
<dbReference type="Pfam" id="PF21546">
    <property type="entry name" value="FGGY_C_2"/>
    <property type="match status" value="1"/>
</dbReference>
<comment type="similarity">
    <text evidence="1">Belongs to the FGGY kinase family.</text>
</comment>
<feature type="domain" description="Carbohydrate kinase FGGY C-terminal" evidence="5">
    <location>
        <begin position="248"/>
        <end position="443"/>
    </location>
</feature>
<proteinExistence type="inferred from homology"/>
<protein>
    <submittedName>
        <fullName evidence="6">FGGY family carbohydrate kinase</fullName>
    </submittedName>
</protein>